<dbReference type="RefSeq" id="WP_150880625.1">
    <property type="nucleotide sequence ID" value="NZ_VTWS01000008.1"/>
</dbReference>
<name>A0A5N1J7V1_9BACT</name>
<dbReference type="Proteomes" id="UP000326344">
    <property type="component" value="Unassembled WGS sequence"/>
</dbReference>
<evidence type="ECO:0000313" key="3">
    <source>
        <dbReference type="EMBL" id="KAA9347041.1"/>
    </source>
</evidence>
<feature type="domain" description="DUF4136" evidence="2">
    <location>
        <begin position="25"/>
        <end position="193"/>
    </location>
</feature>
<keyword evidence="4" id="KW-1185">Reference proteome</keyword>
<keyword evidence="1" id="KW-0732">Signal</keyword>
<proteinExistence type="predicted"/>
<reference evidence="3 4" key="1">
    <citation type="submission" date="2019-09" db="EMBL/GenBank/DDBJ databases">
        <title>Genome Sequence of Larkinella sp MA1.</title>
        <authorList>
            <person name="Srinivasan S."/>
        </authorList>
    </citation>
    <scope>NUCLEOTIDE SEQUENCE [LARGE SCALE GENOMIC DNA]</scope>
    <source>
        <strain evidence="3 4">MA1</strain>
    </source>
</reference>
<dbReference type="EMBL" id="VTWS01000008">
    <property type="protein sequence ID" value="KAA9347041.1"/>
    <property type="molecule type" value="Genomic_DNA"/>
</dbReference>
<dbReference type="Pfam" id="PF13590">
    <property type="entry name" value="DUF4136"/>
    <property type="match status" value="1"/>
</dbReference>
<evidence type="ECO:0000313" key="4">
    <source>
        <dbReference type="Proteomes" id="UP000326344"/>
    </source>
</evidence>
<sequence length="197" mass="22262">MKRIIAFAVLLLAGGLSSFSYAQGVTTDYDRSVDFSKFKTFAWCTPDIQVGKNPIYSSPLITQNIENTVTDELTKRNITLLPENPDILVGFHTYTEKKTQTVSNGPALTPMFYPFGFRGGWRYMPYGFGNWPYQWNTGFHNVQYTEGMLILDIVDAHSKQLIWRGTIAGAVDNPAHIEKEVSKGIHKIMKEYPVKAV</sequence>
<dbReference type="Gene3D" id="3.30.160.670">
    <property type="match status" value="1"/>
</dbReference>
<dbReference type="AlphaFoldDB" id="A0A5N1J7V1"/>
<evidence type="ECO:0000259" key="2">
    <source>
        <dbReference type="Pfam" id="PF13590"/>
    </source>
</evidence>
<feature type="signal peptide" evidence="1">
    <location>
        <begin position="1"/>
        <end position="22"/>
    </location>
</feature>
<feature type="chain" id="PRO_5024857503" evidence="1">
    <location>
        <begin position="23"/>
        <end position="197"/>
    </location>
</feature>
<protein>
    <submittedName>
        <fullName evidence="3">DUF4136 domain-containing protein</fullName>
    </submittedName>
</protein>
<organism evidence="3 4">
    <name type="scientific">Larkinella humicola</name>
    <dbReference type="NCBI Taxonomy" id="2607654"/>
    <lineage>
        <taxon>Bacteria</taxon>
        <taxon>Pseudomonadati</taxon>
        <taxon>Bacteroidota</taxon>
        <taxon>Cytophagia</taxon>
        <taxon>Cytophagales</taxon>
        <taxon>Spirosomataceae</taxon>
        <taxon>Larkinella</taxon>
    </lineage>
</organism>
<accession>A0A5N1J7V1</accession>
<gene>
    <name evidence="3" type="ORF">F0P93_25850</name>
</gene>
<comment type="caution">
    <text evidence="3">The sequence shown here is derived from an EMBL/GenBank/DDBJ whole genome shotgun (WGS) entry which is preliminary data.</text>
</comment>
<evidence type="ECO:0000256" key="1">
    <source>
        <dbReference type="SAM" id="SignalP"/>
    </source>
</evidence>
<dbReference type="InterPro" id="IPR025411">
    <property type="entry name" value="DUF4136"/>
</dbReference>